<proteinExistence type="predicted"/>
<dbReference type="WBParaSite" id="JU765_v2.g12691.t1">
    <property type="protein sequence ID" value="JU765_v2.g12691.t1"/>
    <property type="gene ID" value="JU765_v2.g12691"/>
</dbReference>
<reference evidence="2" key="1">
    <citation type="submission" date="2022-11" db="UniProtKB">
        <authorList>
            <consortium name="WormBaseParasite"/>
        </authorList>
    </citation>
    <scope>IDENTIFICATION</scope>
</reference>
<organism evidence="1 2">
    <name type="scientific">Panagrolaimus sp. JU765</name>
    <dbReference type="NCBI Taxonomy" id="591449"/>
    <lineage>
        <taxon>Eukaryota</taxon>
        <taxon>Metazoa</taxon>
        <taxon>Ecdysozoa</taxon>
        <taxon>Nematoda</taxon>
        <taxon>Chromadorea</taxon>
        <taxon>Rhabditida</taxon>
        <taxon>Tylenchina</taxon>
        <taxon>Panagrolaimomorpha</taxon>
        <taxon>Panagrolaimoidea</taxon>
        <taxon>Panagrolaimidae</taxon>
        <taxon>Panagrolaimus</taxon>
    </lineage>
</organism>
<protein>
    <submittedName>
        <fullName evidence="2">ATP-dependent DNA helicase</fullName>
    </submittedName>
</protein>
<dbReference type="Proteomes" id="UP000887576">
    <property type="component" value="Unplaced"/>
</dbReference>
<name>A0AC34Q3P5_9BILA</name>
<evidence type="ECO:0000313" key="2">
    <source>
        <dbReference type="WBParaSite" id="JU765_v2.g12691.t1"/>
    </source>
</evidence>
<evidence type="ECO:0000313" key="1">
    <source>
        <dbReference type="Proteomes" id="UP000887576"/>
    </source>
</evidence>
<accession>A0AC34Q3P5</accession>
<sequence>MALSLNFLHHFFNNEFVIEPVLQIVSIVENELQLSDGANFYIFLVNDTTLLSRLDFDDSEKCFSFLKLTEWEYHRLSRSFIIKNYVVINRYCGLVGKPVIFSISQNVDDFIKDESIEDILKIYDIRDKILISKKYAAERWQKKRAIESGKYHEKAKDRYYFPGSYYFKMKNDKKNVIWLDRNIYQKKLIENNVVEKQQLETNDIIMEELFDKSFCQAELIENNVVEAQELEVNDVIMEDDYVDKNIYEEKLIDSNVVEKQQSDMDDVIMKEDPVETLFSNVLIGGEKESLSDADAMKLFEIGIIQLKDEYERQLNSFKNLKVSNSDEIHDAMLILNSSIELIKEDQFKTEKIKKIFIEMINLEEFKNMLNEAFEQKSAKFQGFKKLMNIPKNLLLKVVQGFPRTHIPKLHVQQNNDNEYKDIYRVFIEKIFDSFTETCDCCQMLKRKKEMLKKLKPIDDNIRAMCSDLADTQREVQLCRQCWESIRESRMPKYSVKNVLGICPTPPWLEELNWVELYLITRKKNVVSQRPVYDQRGVNTGFKGKIGATVFIPLNIDQTLNHLAKTLPSADFLKIEVVVGHSVPIIVRLDKVIFALRKLKEINPFYSDIIINDRFVLPDECVSFRFEMDSPHMRMCMRDLKKKLVINNSDGHVLTQDISEYQRENPGIVISNVDGINMDTECPIYGFRRTKYDVERLENSYLDVYCNPELFADGRFGWDANRLQHLPVMLYCRQRLKNANRQFARSQKYIIMATGYIESKQMLGCIGTMSRQSRDNLKAGNVKKLLRSDKVGDNLLLTRAFEGMKGYAQYWKIRQNELEAHIRVFGHPTWFITLNPNERLMEDLHVVYKKVYKCEVNADNIMQMIVKDPVLCEMHMHHRYKALFDLIKGANGPLGCIINFFWRFEYQYRGALHMHLILWVLGAPLPDDPDEMHVEYIDKYVTCRLPDPVEEPVLYKLVDTCQRHYVFPDGRHRETCRKKVVINNEEVIICKDHYPRPVLGKTMLIIDPDIKKQLGCPNMRFVNLVRDEKEVYINAYNPAILMANSGNMDIEYIQHGSFNLISYITKYLTKNDQLSDRVADALNRGVVEKNASIKLAAEMMRSKLRGLPECVDLLLGQKLYGFGFATIFINTDLSESRVRVLKSVKEIQDSGLRDDEDAFQLNVYDHYYPHRPREMEKVSLFSFMISFEVVNEDRGKKMLKDDGDDGDDCGITGDTFAYTKYHYDDSSSPFYNFPELEKGYKLKIPRKVGGQMIHSNRVIKKLGRQKVPQVYLRGWRADDPEEHEDFYRRLCVLFVPWRVATRFNSLFMNYEEYFKNYLEKKRIVAPAFVADVEEFIKGHVEFYKFQSEAMNALNKKNAKVRKNVLRKTNRILFPVIKKTSDELADMLESMNTDQKRVFKTVKNTINSNTKQLLLFCSGVGGTGKSYLIDVLSSSIDYDCLINGDDERDVCPFVIRCAPTGIAALHIKGKTIHSLLKFNKRYDSESGYKTEFYHKLSDAEREQLRMQFCNCRLFIIDEISMVSNRLLLMIDWRFREIFQEYKNQVFGGRNILALGDLLQLKPVTGNYCFETIFEAECRRILNIEIGSVVKLFENFNYCELSRNCRQKSDIEFAKILERMRVGQLNGDDIHILKNCVIKTNATYLDYKEIAAEKFISVYKRYPEVVAIFPTNEEVFEFNCMVGFKLLLEILQFKPEIRSRVVSGRRYFSMNDADGETLKKEFTLYLFIGGRIVLNVNTDSDIGLVNGVSGHLLGVEKEADRVIGLRIDFGKFGIHVIKRERCFSYYENGLMHEMYQFKVMIGFGFTIHKSQGISVQRAIISLKNVFTPGQGYVACSRVSSLKGLILVDFNEKAFICDSKPLIKQNEYGLLVRRLPYPVSNINVNDIFKTPVKKPLSFVGLKFSVSSEKRTMPSLLDIDATKKRRLNFENVENIDLYPLVNHGTDCFLIVTVQMIDSMSEFVQYFKSIVVVGLHNLMYLEFQKILSRKCNNVVELRRCMSCYSALRSLGNGDMNACDLVLEQLMNNLLPDELTCLVEFVKNEDLNYSTCFVLVLNGEDVLFADILKESDRAIDRGNDCPVCFSLLSMKRIFAYEFLDSTKYFHVNIIHNDNDPNSLWKKLLDFNYDLMRISSVDWKVVACIEYRTNPRHFVSYRRYNNDWYLLNDIVLTKVVSPPEFCVGIVYVIFERI</sequence>